<feature type="compositionally biased region" description="Low complexity" evidence="1">
    <location>
        <begin position="47"/>
        <end position="61"/>
    </location>
</feature>
<sequence length="303" mass="32516">MSAIAIQFDPAFTMGPRSAFSWPGPLEPYSSGGGSGFGAEFNNRIMSSESSLTPPSETRSLASSPPRAPWTPGQLELKRQSDRARRDLKLSARIQRSNSDSYAPTPPVTLGDVPGAMNSLPAYATTTTTTTTPPPALPALPTSATAMSGPSFLSPYSSALSDQSQGGQVFSPPHYHPSMQPSYGVSMEYPPAYGGAGEYSARTPGLPLPQDAAMLYPMQTMSTSGGQEDSQVRVVQSRPKPRCWEHGCNGRQFSTFSNLLRHQREKSGQAAKATCPNCGAEFTRTTARNGHLLHEKCKQRRNT</sequence>
<evidence type="ECO:0008006" key="4">
    <source>
        <dbReference type="Google" id="ProtNLM"/>
    </source>
</evidence>
<reference evidence="2 3" key="2">
    <citation type="journal article" date="2017" name="Sci. Rep.">
        <title>Ant-infecting Ophiocordyceps genomes reveal a high diversity of potential behavioral manipulation genes and a possible major role for enterotoxins.</title>
        <authorList>
            <person name="de Bekker C."/>
            <person name="Ohm R.A."/>
            <person name="Evans H.C."/>
            <person name="Brachmann A."/>
            <person name="Hughes D.P."/>
        </authorList>
    </citation>
    <scope>NUCLEOTIDE SEQUENCE [LARGE SCALE GENOMIC DNA]</scope>
    <source>
        <strain evidence="2 3">SC16a</strain>
    </source>
</reference>
<protein>
    <recommendedName>
        <fullName evidence="4">C2H2-type domain-containing protein</fullName>
    </recommendedName>
</protein>
<keyword evidence="3" id="KW-1185">Reference proteome</keyword>
<dbReference type="EMBL" id="LAZP02000181">
    <property type="protein sequence ID" value="PFH59683.1"/>
    <property type="molecule type" value="Genomic_DNA"/>
</dbReference>
<evidence type="ECO:0000313" key="3">
    <source>
        <dbReference type="Proteomes" id="UP000037136"/>
    </source>
</evidence>
<evidence type="ECO:0000256" key="1">
    <source>
        <dbReference type="SAM" id="MobiDB-lite"/>
    </source>
</evidence>
<evidence type="ECO:0000313" key="2">
    <source>
        <dbReference type="EMBL" id="PFH59683.1"/>
    </source>
</evidence>
<comment type="caution">
    <text evidence="2">The sequence shown here is derived from an EMBL/GenBank/DDBJ whole genome shotgun (WGS) entry which is preliminary data.</text>
</comment>
<feature type="compositionally biased region" description="Basic and acidic residues" evidence="1">
    <location>
        <begin position="76"/>
        <end position="86"/>
    </location>
</feature>
<proteinExistence type="predicted"/>
<accession>A0A2A9PFL3</accession>
<reference evidence="2 3" key="1">
    <citation type="journal article" date="2015" name="BMC Genomics">
        <title>Gene expression during zombie ant biting behavior reflects the complexity underlying fungal parasitic behavioral manipulation.</title>
        <authorList>
            <person name="de Bekker C."/>
            <person name="Ohm R.A."/>
            <person name="Loreto R.G."/>
            <person name="Sebastian A."/>
            <person name="Albert I."/>
            <person name="Merrow M."/>
            <person name="Brachmann A."/>
            <person name="Hughes D.P."/>
        </authorList>
    </citation>
    <scope>NUCLEOTIDE SEQUENCE [LARGE SCALE GENOMIC DNA]</scope>
    <source>
        <strain evidence="2 3">SC16a</strain>
    </source>
</reference>
<gene>
    <name evidence="2" type="ORF">XA68_12035</name>
</gene>
<dbReference type="Gene3D" id="3.30.160.60">
    <property type="entry name" value="Classic Zinc Finger"/>
    <property type="match status" value="1"/>
</dbReference>
<organism evidence="2 3">
    <name type="scientific">Ophiocordyceps unilateralis</name>
    <name type="common">Zombie-ant fungus</name>
    <name type="synonym">Torrubia unilateralis</name>
    <dbReference type="NCBI Taxonomy" id="268505"/>
    <lineage>
        <taxon>Eukaryota</taxon>
        <taxon>Fungi</taxon>
        <taxon>Dikarya</taxon>
        <taxon>Ascomycota</taxon>
        <taxon>Pezizomycotina</taxon>
        <taxon>Sordariomycetes</taxon>
        <taxon>Hypocreomycetidae</taxon>
        <taxon>Hypocreales</taxon>
        <taxon>Ophiocordycipitaceae</taxon>
        <taxon>Ophiocordyceps</taxon>
    </lineage>
</organism>
<dbReference type="OrthoDB" id="5366256at2759"/>
<feature type="region of interest" description="Disordered" evidence="1">
    <location>
        <begin position="27"/>
        <end position="86"/>
    </location>
</feature>
<name>A0A2A9PFL3_OPHUN</name>
<dbReference type="Proteomes" id="UP000037136">
    <property type="component" value="Unassembled WGS sequence"/>
</dbReference>
<dbReference type="AlphaFoldDB" id="A0A2A9PFL3"/>